<feature type="domain" description="Bacterial phospholipase C C-terminal" evidence="4">
    <location>
        <begin position="572"/>
        <end position="671"/>
    </location>
</feature>
<dbReference type="PANTHER" id="PTHR31956">
    <property type="entry name" value="NON-SPECIFIC PHOSPHOLIPASE C4-RELATED"/>
    <property type="match status" value="1"/>
</dbReference>
<dbReference type="InterPro" id="IPR017767">
    <property type="entry name" value="PC-PLC"/>
</dbReference>
<protein>
    <recommendedName>
        <fullName evidence="2">phospholipase C</fullName>
        <ecNumber evidence="2">3.1.4.3</ecNumber>
    </recommendedName>
</protein>
<evidence type="ECO:0000259" key="4">
    <source>
        <dbReference type="Pfam" id="PF05506"/>
    </source>
</evidence>
<dbReference type="PROSITE" id="PS51318">
    <property type="entry name" value="TAT"/>
    <property type="match status" value="1"/>
</dbReference>
<dbReference type="InterPro" id="IPR007312">
    <property type="entry name" value="Phosphoesterase"/>
</dbReference>
<feature type="domain" description="Bacterial phospholipase C C-terminal" evidence="4">
    <location>
        <begin position="678"/>
        <end position="766"/>
    </location>
</feature>
<keyword evidence="6" id="KW-1185">Reference proteome</keyword>
<dbReference type="AlphaFoldDB" id="A0A2D1UAZ3"/>
<evidence type="ECO:0000313" key="5">
    <source>
        <dbReference type="EMBL" id="ATP58711.1"/>
    </source>
</evidence>
<organism evidence="5 6">
    <name type="scientific">Pedobacter ginsengisoli</name>
    <dbReference type="NCBI Taxonomy" id="363852"/>
    <lineage>
        <taxon>Bacteria</taxon>
        <taxon>Pseudomonadati</taxon>
        <taxon>Bacteroidota</taxon>
        <taxon>Sphingobacteriia</taxon>
        <taxon>Sphingobacteriales</taxon>
        <taxon>Sphingobacteriaceae</taxon>
        <taxon>Pedobacter</taxon>
    </lineage>
</organism>
<dbReference type="KEGG" id="pgs:CPT03_20705"/>
<dbReference type="Gene3D" id="3.40.720.10">
    <property type="entry name" value="Alkaline Phosphatase, subunit A"/>
    <property type="match status" value="2"/>
</dbReference>
<dbReference type="InterPro" id="IPR006311">
    <property type="entry name" value="TAT_signal"/>
</dbReference>
<dbReference type="GO" id="GO:0034480">
    <property type="term" value="F:phosphatidylcholine phospholipase C activity"/>
    <property type="evidence" value="ECO:0007669"/>
    <property type="project" value="UniProtKB-EC"/>
</dbReference>
<dbReference type="EMBL" id="CP024091">
    <property type="protein sequence ID" value="ATP58711.1"/>
    <property type="molecule type" value="Genomic_DNA"/>
</dbReference>
<proteinExistence type="inferred from homology"/>
<reference evidence="5 6" key="1">
    <citation type="submission" date="2017-10" db="EMBL/GenBank/DDBJ databases">
        <title>Whole genome of Pedobacter ginsengisoli T01R-27 isolated from tomato rhizosphere.</title>
        <authorList>
            <person name="Weon H.-Y."/>
            <person name="Lee S.A."/>
            <person name="Sang M.K."/>
            <person name="Song J."/>
        </authorList>
    </citation>
    <scope>NUCLEOTIDE SEQUENCE [LARGE SCALE GENOMIC DNA]</scope>
    <source>
        <strain evidence="5 6">T01R-27</strain>
    </source>
</reference>
<dbReference type="GO" id="GO:0016042">
    <property type="term" value="P:lipid catabolic process"/>
    <property type="evidence" value="ECO:0007669"/>
    <property type="project" value="InterPro"/>
</dbReference>
<evidence type="ECO:0000256" key="3">
    <source>
        <dbReference type="ARBA" id="ARBA00022801"/>
    </source>
</evidence>
<name>A0A2D1UAZ3_9SPHI</name>
<dbReference type="EC" id="3.1.4.3" evidence="2"/>
<keyword evidence="3" id="KW-0378">Hydrolase</keyword>
<dbReference type="RefSeq" id="WP_099440605.1">
    <property type="nucleotide sequence ID" value="NZ_CP024091.1"/>
</dbReference>
<dbReference type="Pfam" id="PF04185">
    <property type="entry name" value="Phosphoesterase"/>
    <property type="match status" value="1"/>
</dbReference>
<dbReference type="OrthoDB" id="980947at2"/>
<gene>
    <name evidence="5" type="ORF">CPT03_20705</name>
</gene>
<evidence type="ECO:0000313" key="6">
    <source>
        <dbReference type="Proteomes" id="UP000223749"/>
    </source>
</evidence>
<dbReference type="Proteomes" id="UP000223749">
    <property type="component" value="Chromosome"/>
</dbReference>
<dbReference type="NCBIfam" id="TIGR01409">
    <property type="entry name" value="TAT_signal_seq"/>
    <property type="match status" value="1"/>
</dbReference>
<dbReference type="CDD" id="cd16014">
    <property type="entry name" value="PLC"/>
    <property type="match status" value="1"/>
</dbReference>
<dbReference type="Pfam" id="PF05506">
    <property type="entry name" value="PLipase_C_C"/>
    <property type="match status" value="2"/>
</dbReference>
<comment type="similarity">
    <text evidence="1">Belongs to the bacterial phospholipase C family.</text>
</comment>
<dbReference type="InterPro" id="IPR008475">
    <property type="entry name" value="PLipase_C_C"/>
</dbReference>
<dbReference type="InterPro" id="IPR019546">
    <property type="entry name" value="TAT_signal_bac_arc"/>
</dbReference>
<dbReference type="InterPro" id="IPR017850">
    <property type="entry name" value="Alkaline_phosphatase_core_sf"/>
</dbReference>
<dbReference type="PANTHER" id="PTHR31956:SF1">
    <property type="entry name" value="NON-SPECIFIC PHOSPHOLIPASE C1"/>
    <property type="match status" value="1"/>
</dbReference>
<dbReference type="NCBIfam" id="TIGR03396">
    <property type="entry name" value="PC_PLC"/>
    <property type="match status" value="1"/>
</dbReference>
<sequence length="783" mass="87602">MDSRRDFIKKAALLSGAAGLPNVIPMSIQKAMAIEADPGSTFHDAEHVVILMQENRSFDHMFGKLKGVRGFNDPRTFTLPDQNKVWLQKDNEGKTYAPFHVDINKTKITWQGGLPHSWSDQLAARNNGKYDKWVPVKSLMCLGYYDRTDIPFYYSMAEAFTICDHNFCSSLTGTTPNRLFFWTGNIRPELNGSSVAAVNNSQAESRDNAFVDWDTFPEVLEDNGIDWKIYQNEIWTADLQGDNVDDWLGNYGDNAIEYVKRYNVKLAAYFRKNGDHTNKPPLTAAQVTEKYNKLSVREKNLIDKAFASNINAPFNYLELAPFTFTNDEGHEETVNIPKNDIFYQFRNDVDNGKLPTVSWLVAPQRFSDHTSSPLYGTWYVSEALDILTKNPEIWKKTVFILTYDENDGYFDHIPPYVVPKPNDPASGKVSEGISVDADYELKKDSPIGLGYRVPMIIASPWSKGGYVNSQVFDHTSTLMFLENILSKKTGKKIRSNKISSWRRVICGDLTSAFRPSTGMASGAPTPLKREEVVTGIQNAKNKPAQVKPNPLSKAEIASGTYLPQQERGTSKACALPYQLFAECNLNEAGTSVELYLAAGKGNFGQKTLPVGAPFNVYTTNLYKGQPGKTWAYAVKNGDKITDHLTLQNFGDGQYNLCVSAPNGFFREFKGNKNDPSLKVNCRYELNGFLTKKPSGNIELILENESDQDLKLNITDNAYKSSNTKSLSLSSKSKKTLIVDLHGSSGWYDFTIQQEGNNIFSKQYAGHVETGEDSITDPYMGGVI</sequence>
<evidence type="ECO:0000256" key="1">
    <source>
        <dbReference type="ARBA" id="ARBA00009717"/>
    </source>
</evidence>
<accession>A0A2D1UAZ3</accession>
<evidence type="ECO:0000256" key="2">
    <source>
        <dbReference type="ARBA" id="ARBA00012018"/>
    </source>
</evidence>